<dbReference type="SMART" id="SM00180">
    <property type="entry name" value="EGF_Lam"/>
    <property type="match status" value="2"/>
</dbReference>
<feature type="disulfide bond" evidence="8">
    <location>
        <begin position="1038"/>
        <end position="1050"/>
    </location>
</feature>
<feature type="domain" description="Laminin EGF-like" evidence="13">
    <location>
        <begin position="1038"/>
        <end position="1085"/>
    </location>
</feature>
<dbReference type="InterPro" id="IPR001881">
    <property type="entry name" value="EGF-like_Ca-bd_dom"/>
</dbReference>
<evidence type="ECO:0000256" key="8">
    <source>
        <dbReference type="PROSITE-ProRule" id="PRU00460"/>
    </source>
</evidence>
<feature type="region of interest" description="Disordered" evidence="9">
    <location>
        <begin position="1172"/>
        <end position="1195"/>
    </location>
</feature>
<evidence type="ECO:0000256" key="7">
    <source>
        <dbReference type="PROSITE-ProRule" id="PRU00076"/>
    </source>
</evidence>
<evidence type="ECO:0000256" key="2">
    <source>
        <dbReference type="ARBA" id="ARBA00022729"/>
    </source>
</evidence>
<dbReference type="InterPro" id="IPR001791">
    <property type="entry name" value="Laminin_G"/>
</dbReference>
<dbReference type="FunFam" id="2.10.25.10:FF:000180">
    <property type="entry name" value="Netrin G2"/>
    <property type="match status" value="1"/>
</dbReference>
<feature type="domain" description="Laminin G" evidence="11">
    <location>
        <begin position="1289"/>
        <end position="1473"/>
    </location>
</feature>
<dbReference type="GO" id="GO:0120035">
    <property type="term" value="P:regulation of plasma membrane bounded cell projection organization"/>
    <property type="evidence" value="ECO:0007669"/>
    <property type="project" value="UniProtKB-ARBA"/>
</dbReference>
<dbReference type="GO" id="GO:0005911">
    <property type="term" value="C:cell-cell junction"/>
    <property type="evidence" value="ECO:0007669"/>
    <property type="project" value="UniProtKB-ARBA"/>
</dbReference>
<keyword evidence="2" id="KW-0732">Signal</keyword>
<dbReference type="CDD" id="cd00054">
    <property type="entry name" value="EGF_CA"/>
    <property type="match status" value="4"/>
</dbReference>
<feature type="domain" description="Kazal-like" evidence="14">
    <location>
        <begin position="662"/>
        <end position="711"/>
    </location>
</feature>
<feature type="domain" description="EGF-like" evidence="12">
    <location>
        <begin position="1469"/>
        <end position="1508"/>
    </location>
</feature>
<evidence type="ECO:0000256" key="6">
    <source>
        <dbReference type="ARBA" id="ARBA00023180"/>
    </source>
</evidence>
<dbReference type="GO" id="GO:0007476">
    <property type="term" value="P:imaginal disc-derived wing morphogenesis"/>
    <property type="evidence" value="ECO:0007669"/>
    <property type="project" value="UniProtKB-ARBA"/>
</dbReference>
<dbReference type="GO" id="GO:0005576">
    <property type="term" value="C:extracellular region"/>
    <property type="evidence" value="ECO:0007669"/>
    <property type="project" value="UniProtKB-ARBA"/>
</dbReference>
<feature type="domain" description="EGF-like" evidence="12">
    <location>
        <begin position="1240"/>
        <end position="1277"/>
    </location>
</feature>
<dbReference type="InterPro" id="IPR002350">
    <property type="entry name" value="Kazal_dom"/>
</dbReference>
<feature type="domain" description="Kazal-like" evidence="14">
    <location>
        <begin position="433"/>
        <end position="490"/>
    </location>
</feature>
<feature type="transmembrane region" description="Helical" evidence="10">
    <location>
        <begin position="238"/>
        <end position="259"/>
    </location>
</feature>
<reference evidence="15" key="1">
    <citation type="submission" date="2017-09" db="EMBL/GenBank/DDBJ databases">
        <title>Contemporary evolution of a Lepidopteran species, Heliothis virescens, in response to modern agricultural practices.</title>
        <authorList>
            <person name="Fritz M.L."/>
            <person name="Deyonke A.M."/>
            <person name="Papanicolaou A."/>
            <person name="Micinski S."/>
            <person name="Westbrook J."/>
            <person name="Gould F."/>
        </authorList>
    </citation>
    <scope>NUCLEOTIDE SEQUENCE [LARGE SCALE GENOMIC DNA]</scope>
    <source>
        <strain evidence="15">HvINT-</strain>
        <tissue evidence="15">Whole body</tissue>
    </source>
</reference>
<keyword evidence="6" id="KW-0325">Glycoprotein</keyword>
<comment type="caution">
    <text evidence="7">Lacks conserved residue(s) required for the propagation of feature annotation.</text>
</comment>
<dbReference type="Pfam" id="PF00053">
    <property type="entry name" value="EGF_laminin"/>
    <property type="match status" value="2"/>
</dbReference>
<feature type="domain" description="Kazal-like" evidence="14">
    <location>
        <begin position="364"/>
        <end position="417"/>
    </location>
</feature>
<feature type="domain" description="EGF-like" evidence="12">
    <location>
        <begin position="2077"/>
        <end position="2115"/>
    </location>
</feature>
<evidence type="ECO:0000259" key="14">
    <source>
        <dbReference type="PROSITE" id="PS51465"/>
    </source>
</evidence>
<dbReference type="SMART" id="SM00282">
    <property type="entry name" value="LamG"/>
    <property type="match status" value="4"/>
</dbReference>
<keyword evidence="10" id="KW-0812">Transmembrane</keyword>
<dbReference type="PROSITE" id="PS00022">
    <property type="entry name" value="EGF_1"/>
    <property type="match status" value="4"/>
</dbReference>
<dbReference type="GO" id="GO:0048056">
    <property type="term" value="P:R3/R4 cell differentiation"/>
    <property type="evidence" value="ECO:0007669"/>
    <property type="project" value="UniProtKB-ARBA"/>
</dbReference>
<gene>
    <name evidence="15" type="ORF">B5V51_3470</name>
</gene>
<dbReference type="SMART" id="SM00274">
    <property type="entry name" value="FOLN"/>
    <property type="match status" value="11"/>
</dbReference>
<dbReference type="PROSITE" id="PS50026">
    <property type="entry name" value="EGF_3"/>
    <property type="match status" value="6"/>
</dbReference>
<feature type="domain" description="Kazal-like" evidence="14">
    <location>
        <begin position="836"/>
        <end position="892"/>
    </location>
</feature>
<keyword evidence="4" id="KW-0221">Differentiation</keyword>
<evidence type="ECO:0008006" key="16">
    <source>
        <dbReference type="Google" id="ProtNLM"/>
    </source>
</evidence>
<feature type="domain" description="Kazal-like" evidence="14">
    <location>
        <begin position="1101"/>
        <end position="1166"/>
    </location>
</feature>
<feature type="domain" description="Laminin G" evidence="11">
    <location>
        <begin position="1562"/>
        <end position="1742"/>
    </location>
</feature>
<sequence length="2315" mass="251426">MNRPGYDYTVPASTTYYASNNRPPQYERGYGQLTAGPLYSPSSHPLSNYADVYEGNNDTTLRAEERHWYIENHKNLQPNYDVSDAIPQDAKVKKEEEKKSEVPIRRSDAGQPRQRRKEDRCSCECWPSTDNNIVQDSTGNETTRSLSGVDMVASYGVYGNPRDDESSGFARLSEKSGVYGQGSDAPVQGVIVNQQGNSAVVRAPSPAQPGCGRCCAWSSAAPAANSEDYCWIHYCRPALIVLLLLFFLVLLGVSTGFLLTNNYLHYQPRPPAPEEACEKTFCRWGAECVSLGDGRAHCACPATCPTSPAPVCSTAGRTYRNHCYLRKEACERRLNLRVKHEGECDAGDPCTGVSCPVGARCVAAYGQPECRCPRSCQRRKPVCGTDGREYPSVCHLDKHACDNQLNITIKYHGKCDPCSEHECADGGVCQLNEARAPVCRCGPPCDLLVRPGSAVCGSDYKDYPSECALRRESCRTRQQLTIAYRGECASAQHPCDSVKCGAREHCSLDARGVAVCGCGVECEPVVRPVCGSDGRTYDSRCHLDRASCLDNRDVRIAYTGPCGVENPCARASCPWGGACVARGGAAQCACPVCDATLTPVCASDRNTYGSECKMRMHACQEGLPDGDLKVLYNGTCQTCSDIVCKGGGDCVVDADTGRPICRCNHNCTEAQESELACGSDGQTYPSQCELDSTACREQTDLRLAYKGDCALCEGVQCAFGAHCAAGECICPTDCTGAAREPVCGSTMQTFPNECELQKAACRLPPPATLHVIFYGDCKDRLAVVPPIAMTTTAMTTTEAEDGSTDAWGATDLDGTSGPGACRDIRCDFGASCEIGSDGYPRCSCLFECPHETEYFPVCASDFRLYPSLCAMRKEGCQKQLELRLRPLDLCKGMEVRPCGNNKAMIDPTTGLEIDCGNGPHRQDCPAGSYCHITLTAARCCPKNDSRQLEEKKISHCSETSYGCCSDGSTAASGPNEEGCPITSSTCGCNRLGSVSDRCDEDGQCVCRPGVGGLKCDRCEPGYWGLPRIGSGHTGCIPCGCSAFGSVREDCEQMTGRCVCRTGVQGQKCTVCADHRRRLGPNGCSDPETGGVVSSCAELSCYFGAVCTERTGGALCECAAAPCSDSDTNMLVCGSDGKTYESECHLKLQACRTQEDIVVQAFGPCKLGEVAGTAGPPRPSSPIQFTQQDDGAASKSTRHLLNPDKYYNKYDWTRKETPSDFDSILSGQKFKEQLPQETTEEYSACLSEPCYNLGTCIDLPGSTYTCLCAGPYTGLNCESLAKDGLLGTYIETPSFDGTSYIRLKPLKAYHKLNIDIEFKAFSENGVILYNQQKPDGTGDFVSLALVNGYLEFRYNLGNGVLILTSLEKITLNEYHKVSAKRYHRDGILSVDDMEDVVGQSSGHLKALDLNEDAYIGSVLTNFSRVFDNIGTRHSFIGCVKYLRIIRHQVTKKLGRPDSLVVAIENVQECQSNPCMSMPCKNGATCKSIEGSATEYTCSCPIGFQGANCDERLDPCESNPCGYDEGLLCDIGPDGGHVCRCLFGGEIGSNGNTCNNDVSVVQETWSPQFNGTSYVELPPLEGLGKAFRIEIWFLTNRFSGMLLYTGQSNKAKGDFIAINLVNGYLQFRYNLGSGIANITSPVPITKGRWHRARVSRSGRHGSLQLDHHPTQRGHSSPPLTHLELTLPLFIGSLPSYIRPHKMSGVTSSFIGSVQQVFVNGSPLSLYGADTATCAIVQDEDRLPCATTGVTRVFDNIGTRHSFIGCVKYLRIIRHQVTKKLGRPDSLVVAIENVQECQSNPCMSMPCKNGATCKSIEGSATEYTCSCPIGFQGANCDERLDPCESNPCGYDEGLLCDIGPDGGHVCRCLFGGEIGSNGNTCNNDVSVVQETWSPQFNGTSYVELPPLEGLGKAFRIEIWFLTNRFSGMLLYTGQSNKAKGDFIAINLVNGYLQFRYNLGSGIANITSPVPITKGRWHRARVSRSGRHGSLQLDHHPTQRGHSSPPLTHLELTLPLFIGSLPSYIRPHKMSGVTSSFIGSVQQVFVNGSPLSLYGADTATCAIVQDEDRLPCATTGVTRYTGPPCGDGLTPCKNNGSCIPLLNEYKCTCRDGYQGRNCEIQINVEMLNERTPVNFDGNNYFSYRSRGSRRNSGARGIRYEIKFRTYNDSGLLMWRRKIGIRPRDFIGLGLSDGKLQLIYTDTDIKEMNLATHEDWFQCVESKARVDDGRWHTATVRRRKRLAMLQVDDTPPVRGYSQSLLVPSKANPKLWIGGSPSLPLGLPAALYTGLRGCVASVKANGRHIDLSAPIRPATPVRHCD</sequence>
<dbReference type="GO" id="GO:0040008">
    <property type="term" value="P:regulation of growth"/>
    <property type="evidence" value="ECO:0007669"/>
    <property type="project" value="UniProtKB-ARBA"/>
</dbReference>
<dbReference type="GO" id="GO:0005509">
    <property type="term" value="F:calcium ion binding"/>
    <property type="evidence" value="ECO:0007669"/>
    <property type="project" value="InterPro"/>
</dbReference>
<feature type="domain" description="Kazal-like" evidence="14">
    <location>
        <begin position="292"/>
        <end position="346"/>
    </location>
</feature>
<dbReference type="PROSITE" id="PS01186">
    <property type="entry name" value="EGF_2"/>
    <property type="match status" value="4"/>
</dbReference>
<feature type="domain" description="Kazal-like" evidence="14">
    <location>
        <begin position="501"/>
        <end position="564"/>
    </location>
</feature>
<dbReference type="STRING" id="7102.A0A2A4JF22"/>
<dbReference type="Gene3D" id="3.30.60.30">
    <property type="match status" value="9"/>
</dbReference>
<evidence type="ECO:0000256" key="10">
    <source>
        <dbReference type="SAM" id="Phobius"/>
    </source>
</evidence>
<keyword evidence="10" id="KW-0472">Membrane</keyword>
<proteinExistence type="predicted"/>
<dbReference type="PROSITE" id="PS50027">
    <property type="entry name" value="EGF_LAM_2"/>
    <property type="match status" value="2"/>
</dbReference>
<feature type="region of interest" description="Disordered" evidence="9">
    <location>
        <begin position="89"/>
        <end position="120"/>
    </location>
</feature>
<dbReference type="SUPFAM" id="SSF100895">
    <property type="entry name" value="Kazal-type serine protease inhibitors"/>
    <property type="match status" value="9"/>
</dbReference>
<dbReference type="CDD" id="cd00104">
    <property type="entry name" value="KAZAL_FS"/>
    <property type="match status" value="6"/>
</dbReference>
<dbReference type="FunFam" id="2.10.25.10:FF:000118">
    <property type="entry name" value="protein delta homolog 2"/>
    <property type="match status" value="2"/>
</dbReference>
<dbReference type="GO" id="GO:0050769">
    <property type="term" value="P:positive regulation of neurogenesis"/>
    <property type="evidence" value="ECO:0007669"/>
    <property type="project" value="UniProtKB-ARBA"/>
</dbReference>
<dbReference type="Gene3D" id="2.10.25.10">
    <property type="entry name" value="Laminin"/>
    <property type="match status" value="6"/>
</dbReference>
<dbReference type="SUPFAM" id="SSF57196">
    <property type="entry name" value="EGF/Laminin"/>
    <property type="match status" value="3"/>
</dbReference>
<dbReference type="FunFam" id="3.30.60.30:FF:000024">
    <property type="entry name" value="Transmembrane agrin"/>
    <property type="match status" value="2"/>
</dbReference>
<dbReference type="Pfam" id="PF07648">
    <property type="entry name" value="Kazal_2"/>
    <property type="match status" value="9"/>
</dbReference>
<keyword evidence="8" id="KW-0424">Laminin EGF-like domain</keyword>
<dbReference type="EMBL" id="NWSH01001824">
    <property type="protein sequence ID" value="PCG69992.1"/>
    <property type="molecule type" value="Genomic_DNA"/>
</dbReference>
<dbReference type="InterPro" id="IPR002049">
    <property type="entry name" value="LE_dom"/>
</dbReference>
<feature type="disulfide bond" evidence="7">
    <location>
        <begin position="2105"/>
        <end position="2114"/>
    </location>
</feature>
<dbReference type="PROSITE" id="PS51465">
    <property type="entry name" value="KAZAL_2"/>
    <property type="match status" value="9"/>
</dbReference>
<feature type="disulfide bond" evidence="7">
    <location>
        <begin position="1824"/>
        <end position="1833"/>
    </location>
</feature>
<evidence type="ECO:0000256" key="3">
    <source>
        <dbReference type="ARBA" id="ARBA00022737"/>
    </source>
</evidence>
<feature type="compositionally biased region" description="Basic and acidic residues" evidence="9">
    <location>
        <begin position="90"/>
        <end position="108"/>
    </location>
</feature>
<feature type="domain" description="Kazal-like" evidence="14">
    <location>
        <begin position="724"/>
        <end position="779"/>
    </location>
</feature>
<feature type="domain" description="Laminin EGF-like" evidence="13">
    <location>
        <begin position="986"/>
        <end position="1037"/>
    </location>
</feature>
<name>A0A2A4JF22_HELVI</name>
<dbReference type="SMART" id="SM00181">
    <property type="entry name" value="EGF"/>
    <property type="match status" value="7"/>
</dbReference>
<keyword evidence="10" id="KW-1133">Transmembrane helix</keyword>
<dbReference type="Pfam" id="PF00008">
    <property type="entry name" value="EGF"/>
    <property type="match status" value="4"/>
</dbReference>
<evidence type="ECO:0000313" key="15">
    <source>
        <dbReference type="EMBL" id="PCG69992.1"/>
    </source>
</evidence>
<dbReference type="GO" id="GO:0016318">
    <property type="term" value="P:ommatidial rotation"/>
    <property type="evidence" value="ECO:0007669"/>
    <property type="project" value="UniProtKB-ARBA"/>
</dbReference>
<feature type="domain" description="EGF-like" evidence="12">
    <location>
        <begin position="1510"/>
        <end position="1553"/>
    </location>
</feature>
<dbReference type="InterPro" id="IPR000742">
    <property type="entry name" value="EGF"/>
</dbReference>
<dbReference type="InterPro" id="IPR003884">
    <property type="entry name" value="FacI_MAC"/>
</dbReference>
<dbReference type="Pfam" id="PF00054">
    <property type="entry name" value="Laminin_G_1"/>
    <property type="match status" value="4"/>
</dbReference>
<keyword evidence="1 7" id="KW-0245">EGF-like domain</keyword>
<evidence type="ECO:0000259" key="12">
    <source>
        <dbReference type="PROSITE" id="PS50026"/>
    </source>
</evidence>
<dbReference type="CDD" id="cd00055">
    <property type="entry name" value="EGF_Lam"/>
    <property type="match status" value="2"/>
</dbReference>
<feature type="domain" description="EGF-like" evidence="12">
    <location>
        <begin position="1795"/>
        <end position="1834"/>
    </location>
</feature>
<evidence type="ECO:0000259" key="13">
    <source>
        <dbReference type="PROSITE" id="PS50027"/>
    </source>
</evidence>
<dbReference type="SUPFAM" id="SSF49899">
    <property type="entry name" value="Concanavalin A-like lectins/glucanases"/>
    <property type="match status" value="4"/>
</dbReference>
<dbReference type="InterPro" id="IPR036058">
    <property type="entry name" value="Kazal_dom_sf"/>
</dbReference>
<dbReference type="SMART" id="SM00057">
    <property type="entry name" value="FIMAC"/>
    <property type="match status" value="3"/>
</dbReference>
<evidence type="ECO:0000259" key="11">
    <source>
        <dbReference type="PROSITE" id="PS50025"/>
    </source>
</evidence>
<keyword evidence="5 7" id="KW-1015">Disulfide bond</keyword>
<feature type="domain" description="Laminin G" evidence="11">
    <location>
        <begin position="1888"/>
        <end position="2068"/>
    </location>
</feature>
<feature type="disulfide bond" evidence="7">
    <location>
        <begin position="1267"/>
        <end position="1276"/>
    </location>
</feature>
<organism evidence="15">
    <name type="scientific">Heliothis virescens</name>
    <name type="common">Tobacco budworm moth</name>
    <dbReference type="NCBI Taxonomy" id="7102"/>
    <lineage>
        <taxon>Eukaryota</taxon>
        <taxon>Metazoa</taxon>
        <taxon>Ecdysozoa</taxon>
        <taxon>Arthropoda</taxon>
        <taxon>Hexapoda</taxon>
        <taxon>Insecta</taxon>
        <taxon>Pterygota</taxon>
        <taxon>Neoptera</taxon>
        <taxon>Endopterygota</taxon>
        <taxon>Lepidoptera</taxon>
        <taxon>Glossata</taxon>
        <taxon>Ditrysia</taxon>
        <taxon>Noctuoidea</taxon>
        <taxon>Noctuidae</taxon>
        <taxon>Heliothinae</taxon>
        <taxon>Heliothis</taxon>
    </lineage>
</organism>
<evidence type="ECO:0000256" key="5">
    <source>
        <dbReference type="ARBA" id="ARBA00023157"/>
    </source>
</evidence>
<dbReference type="FunFam" id="2.10.25.10:FF:000012">
    <property type="entry name" value="Delta-like protein"/>
    <property type="match status" value="1"/>
</dbReference>
<dbReference type="GO" id="GO:0007411">
    <property type="term" value="P:axon guidance"/>
    <property type="evidence" value="ECO:0007669"/>
    <property type="project" value="UniProtKB-ARBA"/>
</dbReference>
<dbReference type="InterPro" id="IPR013320">
    <property type="entry name" value="ConA-like_dom_sf"/>
</dbReference>
<protein>
    <recommendedName>
        <fullName evidence="16">Agrin</fullName>
    </recommendedName>
</protein>
<dbReference type="PANTHER" id="PTHR15036:SF83">
    <property type="entry name" value="AGRIN"/>
    <property type="match status" value="1"/>
</dbReference>
<feature type="disulfide bond" evidence="8">
    <location>
        <begin position="1006"/>
        <end position="1015"/>
    </location>
</feature>
<feature type="domain" description="Laminin G" evidence="11">
    <location>
        <begin position="2126"/>
        <end position="2314"/>
    </location>
</feature>
<comment type="caution">
    <text evidence="15">The sequence shown here is derived from an EMBL/GenBank/DDBJ whole genome shotgun (WGS) entry which is preliminary data.</text>
</comment>
<feature type="disulfide bond" evidence="8">
    <location>
        <begin position="986"/>
        <end position="998"/>
    </location>
</feature>
<dbReference type="SMART" id="SM00179">
    <property type="entry name" value="EGF_CA"/>
    <property type="match status" value="4"/>
</dbReference>
<accession>A0A2A4JF22</accession>
<dbReference type="PROSITE" id="PS50025">
    <property type="entry name" value="LAM_G_DOMAIN"/>
    <property type="match status" value="4"/>
</dbReference>
<feature type="disulfide bond" evidence="8">
    <location>
        <begin position="1040"/>
        <end position="1057"/>
    </location>
</feature>
<keyword evidence="3" id="KW-0677">Repeat</keyword>
<evidence type="ECO:0000256" key="9">
    <source>
        <dbReference type="SAM" id="MobiDB-lite"/>
    </source>
</evidence>
<feature type="disulfide bond" evidence="8">
    <location>
        <begin position="1059"/>
        <end position="1068"/>
    </location>
</feature>
<feature type="domain" description="Kazal-like" evidence="14">
    <location>
        <begin position="589"/>
        <end position="638"/>
    </location>
</feature>
<evidence type="ECO:0000256" key="1">
    <source>
        <dbReference type="ARBA" id="ARBA00022536"/>
    </source>
</evidence>
<dbReference type="PANTHER" id="PTHR15036">
    <property type="entry name" value="PIKACHURIN-LIKE PROTEIN"/>
    <property type="match status" value="1"/>
</dbReference>
<feature type="disulfide bond" evidence="7">
    <location>
        <begin position="1498"/>
        <end position="1507"/>
    </location>
</feature>
<feature type="domain" description="EGF-like" evidence="12">
    <location>
        <begin position="1836"/>
        <end position="1879"/>
    </location>
</feature>
<dbReference type="CDD" id="cd00110">
    <property type="entry name" value="LamG"/>
    <property type="match status" value="4"/>
</dbReference>
<dbReference type="SMART" id="SM00280">
    <property type="entry name" value="KAZAL"/>
    <property type="match status" value="9"/>
</dbReference>
<dbReference type="InterPro" id="IPR050372">
    <property type="entry name" value="Neurexin-related_CASP"/>
</dbReference>
<dbReference type="PROSITE" id="PS01248">
    <property type="entry name" value="EGF_LAM_1"/>
    <property type="match status" value="1"/>
</dbReference>
<dbReference type="InterPro" id="IPR003645">
    <property type="entry name" value="Fol_N"/>
</dbReference>
<dbReference type="Gene3D" id="2.60.120.200">
    <property type="match status" value="4"/>
</dbReference>
<evidence type="ECO:0000256" key="4">
    <source>
        <dbReference type="ARBA" id="ARBA00022782"/>
    </source>
</evidence>